<accession>A0A6A4GDR6</accession>
<keyword evidence="2" id="KW-1185">Reference proteome</keyword>
<evidence type="ECO:0000313" key="2">
    <source>
        <dbReference type="Proteomes" id="UP000799118"/>
    </source>
</evidence>
<dbReference type="Proteomes" id="UP000799118">
    <property type="component" value="Unassembled WGS sequence"/>
</dbReference>
<protein>
    <submittedName>
        <fullName evidence="1">Uncharacterized protein</fullName>
    </submittedName>
</protein>
<dbReference type="AlphaFoldDB" id="A0A6A4GDR6"/>
<reference evidence="1" key="1">
    <citation type="journal article" date="2019" name="Environ. Microbiol.">
        <title>Fungal ecological strategies reflected in gene transcription - a case study of two litter decomposers.</title>
        <authorList>
            <person name="Barbi F."/>
            <person name="Kohler A."/>
            <person name="Barry K."/>
            <person name="Baskaran P."/>
            <person name="Daum C."/>
            <person name="Fauchery L."/>
            <person name="Ihrmark K."/>
            <person name="Kuo A."/>
            <person name="LaButti K."/>
            <person name="Lipzen A."/>
            <person name="Morin E."/>
            <person name="Grigoriev I.V."/>
            <person name="Henrissat B."/>
            <person name="Lindahl B."/>
            <person name="Martin F."/>
        </authorList>
    </citation>
    <scope>NUCLEOTIDE SEQUENCE</scope>
    <source>
        <strain evidence="1">JB14</strain>
    </source>
</reference>
<name>A0A6A4GDR6_9AGAR</name>
<proteinExistence type="predicted"/>
<evidence type="ECO:0000313" key="1">
    <source>
        <dbReference type="EMBL" id="KAE9383597.1"/>
    </source>
</evidence>
<dbReference type="EMBL" id="ML770393">
    <property type="protein sequence ID" value="KAE9383597.1"/>
    <property type="molecule type" value="Genomic_DNA"/>
</dbReference>
<gene>
    <name evidence="1" type="ORF">BT96DRAFT_34092</name>
</gene>
<organism evidence="1 2">
    <name type="scientific">Gymnopus androsaceus JB14</name>
    <dbReference type="NCBI Taxonomy" id="1447944"/>
    <lineage>
        <taxon>Eukaryota</taxon>
        <taxon>Fungi</taxon>
        <taxon>Dikarya</taxon>
        <taxon>Basidiomycota</taxon>
        <taxon>Agaricomycotina</taxon>
        <taxon>Agaricomycetes</taxon>
        <taxon>Agaricomycetidae</taxon>
        <taxon>Agaricales</taxon>
        <taxon>Marasmiineae</taxon>
        <taxon>Omphalotaceae</taxon>
        <taxon>Gymnopus</taxon>
    </lineage>
</organism>
<sequence length="154" mass="17678">MDHLHLYIVSNKGIDIIVLYPWFINTKRLDSPLPNLQNDQDLKVSSSFIALVTGATWLPSYHLIQPDIQHIHGSASPCDVFYFSSWYFDSKFGPPSWSFLRFSSSHANSEIRSMMMFCVSHPEHLSLPHSTFLSKSGSPVFSSFITHWRNLVIF</sequence>